<dbReference type="Proteomes" id="UP000002805">
    <property type="component" value="Chromosome"/>
</dbReference>
<dbReference type="EMBL" id="CM000950">
    <property type="protein sequence ID" value="EFH31858.1"/>
    <property type="molecule type" value="Genomic_DNA"/>
</dbReference>
<reference evidence="2" key="1">
    <citation type="submission" date="2008-02" db="EMBL/GenBank/DDBJ databases">
        <authorList>
            <consortium name="The Broad Institute Genome Sequencing Platform"/>
            <person name="Fischbach M."/>
            <person name="Ward D."/>
            <person name="Young S."/>
            <person name="Jaffe D."/>
            <person name="Gnerre S."/>
            <person name="Berlin A."/>
            <person name="Heiman D."/>
            <person name="Hepburn T."/>
            <person name="Sykes S."/>
            <person name="Alvarado L."/>
            <person name="Kodira C.D."/>
            <person name="Straight P."/>
            <person name="Clardy J."/>
            <person name="Hung D."/>
            <person name="Kolter R."/>
            <person name="Mekalanos J."/>
            <person name="Walker S."/>
            <person name="Walsh C.T."/>
            <person name="Lander E."/>
            <person name="Galagan J."/>
            <person name="Nusbaum C."/>
            <person name="Birren B."/>
        </authorList>
    </citation>
    <scope>NUCLEOTIDE SEQUENCE [LARGE SCALE GENOMIC DNA]</scope>
    <source>
        <strain evidence="2">ATCC 25486 / DSM 40338 / CBS 914.69 / JCM 4507 / NBRC 13074 / NRRL 2958 / 5647</strain>
    </source>
</reference>
<evidence type="ECO:0000313" key="2">
    <source>
        <dbReference type="Proteomes" id="UP000002805"/>
    </source>
</evidence>
<gene>
    <name evidence="1" type="ORF">SSDG_07114</name>
</gene>
<evidence type="ECO:0000313" key="1">
    <source>
        <dbReference type="EMBL" id="EFH31858.1"/>
    </source>
</evidence>
<organism evidence="1 2">
    <name type="scientific">Streptomyces pristinaespiralis (strain ATCC 25486 / DSM 40338 / CBS 914.69 / JCM 4507 / KCC S-0507 / NBRC 13074 / NRRL 2958 / 5647)</name>
    <dbReference type="NCBI Taxonomy" id="457429"/>
    <lineage>
        <taxon>Bacteria</taxon>
        <taxon>Bacillati</taxon>
        <taxon>Actinomycetota</taxon>
        <taxon>Actinomycetes</taxon>
        <taxon>Kitasatosporales</taxon>
        <taxon>Streptomycetaceae</taxon>
        <taxon>Streptomyces</taxon>
    </lineage>
</organism>
<protein>
    <submittedName>
        <fullName evidence="1">Uncharacterized protein</fullName>
    </submittedName>
</protein>
<accession>D6X941</accession>
<dbReference type="AlphaFoldDB" id="D6X941"/>
<name>D6X941_STRE2</name>
<sequence length="56" mass="5859">MWARLGGGMFRPVLLSAAGGNVAVQSVGGVCGNVVVKIMCEFVGYLRITADMSGRR</sequence>
<keyword evidence="2" id="KW-1185">Reference proteome</keyword>
<dbReference type="HOGENOM" id="CLU_3012467_0_0_11"/>
<proteinExistence type="predicted"/>
<reference evidence="2" key="2">
    <citation type="submission" date="2009-10" db="EMBL/GenBank/DDBJ databases">
        <title>The genome sequence of Streptomyces pristinaespiralis strain ATCC 25486.</title>
        <authorList>
            <consortium name="The Broad Institute Genome Sequencing Platform"/>
            <consortium name="Broad Institute Microbial Sequencing Center"/>
            <person name="Fischbach M."/>
            <person name="Godfrey P."/>
            <person name="Ward D."/>
            <person name="Young S."/>
            <person name="Zeng Q."/>
            <person name="Koehrsen M."/>
            <person name="Alvarado L."/>
            <person name="Berlin A.M."/>
            <person name="Bochicchio J."/>
            <person name="Borenstein D."/>
            <person name="Chapman S.B."/>
            <person name="Chen Z."/>
            <person name="Engels R."/>
            <person name="Freedman E."/>
            <person name="Gellesch M."/>
            <person name="Goldberg J."/>
            <person name="Griggs A."/>
            <person name="Gujja S."/>
            <person name="Heilman E.R."/>
            <person name="Heiman D.I."/>
            <person name="Hepburn T.A."/>
            <person name="Howarth C."/>
            <person name="Jen D."/>
            <person name="Larson L."/>
            <person name="Lewis B."/>
            <person name="Mehta T."/>
            <person name="Park D."/>
            <person name="Pearson M."/>
            <person name="Richards J."/>
            <person name="Roberts A."/>
            <person name="Saif S."/>
            <person name="Shea T.D."/>
            <person name="Shenoy N."/>
            <person name="Sisk P."/>
            <person name="Stolte C."/>
            <person name="Sykes S.N."/>
            <person name="Thomson T."/>
            <person name="Walk T."/>
            <person name="White J."/>
            <person name="Yandava C."/>
            <person name="Straight P."/>
            <person name="Clardy J."/>
            <person name="Hung D."/>
            <person name="Kolter R."/>
            <person name="Mekalanos J."/>
            <person name="Walker S."/>
            <person name="Walsh C.T."/>
            <person name="Wieland-Brown L.C."/>
            <person name="Haas B."/>
            <person name="Nusbaum C."/>
            <person name="Birren B."/>
        </authorList>
    </citation>
    <scope>NUCLEOTIDE SEQUENCE [LARGE SCALE GENOMIC DNA]</scope>
    <source>
        <strain evidence="2">ATCC 25486 / DSM 40338 / CBS 914.69 / JCM 4507 / NBRC 13074 / NRRL 2958 / 5647</strain>
    </source>
</reference>